<proteinExistence type="predicted"/>
<protein>
    <submittedName>
        <fullName evidence="5">Similar to TBC1 domain family member 20 acc. no. Q9D9I4</fullName>
    </submittedName>
</protein>
<feature type="compositionally biased region" description="Basic and acidic residues" evidence="2">
    <location>
        <begin position="54"/>
        <end position="63"/>
    </location>
</feature>
<dbReference type="Proteomes" id="UP000018144">
    <property type="component" value="Unassembled WGS sequence"/>
</dbReference>
<feature type="domain" description="Rab-GAP TBC" evidence="4">
    <location>
        <begin position="125"/>
        <end position="313"/>
    </location>
</feature>
<keyword evidence="3" id="KW-0812">Transmembrane</keyword>
<dbReference type="eggNOG" id="KOG2595">
    <property type="taxonomic scope" value="Eukaryota"/>
</dbReference>
<dbReference type="GO" id="GO:0005096">
    <property type="term" value="F:GTPase activator activity"/>
    <property type="evidence" value="ECO:0007669"/>
    <property type="project" value="UniProtKB-KW"/>
</dbReference>
<gene>
    <name evidence="5" type="ORF">PCON_02544</name>
</gene>
<dbReference type="SMART" id="SM00164">
    <property type="entry name" value="TBC"/>
    <property type="match status" value="1"/>
</dbReference>
<feature type="transmembrane region" description="Helical" evidence="3">
    <location>
        <begin position="430"/>
        <end position="449"/>
    </location>
</feature>
<reference evidence="5 6" key="1">
    <citation type="journal article" date="2013" name="PLoS Genet.">
        <title>The genome and development-dependent transcriptomes of Pyronema confluens: a window into fungal evolution.</title>
        <authorList>
            <person name="Traeger S."/>
            <person name="Altegoer F."/>
            <person name="Freitag M."/>
            <person name="Gabaldon T."/>
            <person name="Kempken F."/>
            <person name="Kumar A."/>
            <person name="Marcet-Houben M."/>
            <person name="Poggeler S."/>
            <person name="Stajich J.E."/>
            <person name="Nowrousian M."/>
        </authorList>
    </citation>
    <scope>NUCLEOTIDE SEQUENCE [LARGE SCALE GENOMIC DNA]</scope>
    <source>
        <strain evidence="6">CBS 100304</strain>
        <tissue evidence="5">Vegetative mycelium</tissue>
    </source>
</reference>
<feature type="compositionally biased region" description="Low complexity" evidence="2">
    <location>
        <begin position="78"/>
        <end position="88"/>
    </location>
</feature>
<evidence type="ECO:0000313" key="6">
    <source>
        <dbReference type="Proteomes" id="UP000018144"/>
    </source>
</evidence>
<dbReference type="EMBL" id="HF936296">
    <property type="protein sequence ID" value="CCX34066.1"/>
    <property type="molecule type" value="Genomic_DNA"/>
</dbReference>
<evidence type="ECO:0000259" key="4">
    <source>
        <dbReference type="PROSITE" id="PS50086"/>
    </source>
</evidence>
<organism evidence="5 6">
    <name type="scientific">Pyronema omphalodes (strain CBS 100304)</name>
    <name type="common">Pyronema confluens</name>
    <dbReference type="NCBI Taxonomy" id="1076935"/>
    <lineage>
        <taxon>Eukaryota</taxon>
        <taxon>Fungi</taxon>
        <taxon>Dikarya</taxon>
        <taxon>Ascomycota</taxon>
        <taxon>Pezizomycotina</taxon>
        <taxon>Pezizomycetes</taxon>
        <taxon>Pezizales</taxon>
        <taxon>Pyronemataceae</taxon>
        <taxon>Pyronema</taxon>
    </lineage>
</organism>
<dbReference type="InterPro" id="IPR000195">
    <property type="entry name" value="Rab-GAP-TBC_dom"/>
</dbReference>
<evidence type="ECO:0000256" key="3">
    <source>
        <dbReference type="SAM" id="Phobius"/>
    </source>
</evidence>
<dbReference type="PANTHER" id="PTHR20913:SF7">
    <property type="entry name" value="RE60063P"/>
    <property type="match status" value="1"/>
</dbReference>
<keyword evidence="3" id="KW-0472">Membrane</keyword>
<dbReference type="Gene3D" id="1.10.8.1310">
    <property type="match status" value="1"/>
</dbReference>
<evidence type="ECO:0000256" key="2">
    <source>
        <dbReference type="SAM" id="MobiDB-lite"/>
    </source>
</evidence>
<dbReference type="AlphaFoldDB" id="U4LPH1"/>
<accession>U4LPH1</accession>
<dbReference type="OMA" id="YFFATIV"/>
<feature type="region of interest" description="Disordered" evidence="2">
    <location>
        <begin position="1"/>
        <end position="97"/>
    </location>
</feature>
<dbReference type="SUPFAM" id="SSF47923">
    <property type="entry name" value="Ypt/Rab-GAP domain of gyp1p"/>
    <property type="match status" value="2"/>
</dbReference>
<keyword evidence="3" id="KW-1133">Transmembrane helix</keyword>
<dbReference type="InterPro" id="IPR035969">
    <property type="entry name" value="Rab-GAP_TBC_sf"/>
</dbReference>
<keyword evidence="1" id="KW-0343">GTPase activation</keyword>
<dbReference type="PANTHER" id="PTHR20913">
    <property type="entry name" value="TBC1 DOMAIN FAMILY MEMBER 20/GTPASE"/>
    <property type="match status" value="1"/>
</dbReference>
<dbReference type="Gene3D" id="1.10.472.80">
    <property type="entry name" value="Ypt/Rab-GAP domain of gyp1p, domain 3"/>
    <property type="match status" value="1"/>
</dbReference>
<feature type="compositionally biased region" description="Acidic residues" evidence="2">
    <location>
        <begin position="64"/>
        <end position="75"/>
    </location>
</feature>
<dbReference type="Pfam" id="PF00566">
    <property type="entry name" value="RabGAP-TBC"/>
    <property type="match status" value="1"/>
</dbReference>
<evidence type="ECO:0000256" key="1">
    <source>
        <dbReference type="ARBA" id="ARBA00022468"/>
    </source>
</evidence>
<dbReference type="PROSITE" id="PS50086">
    <property type="entry name" value="TBC_RABGAP"/>
    <property type="match status" value="1"/>
</dbReference>
<sequence length="478" mass="54214">MEDLPRAADDVVLNAPPPSIDTEPEEETTMKTEPTDESDVTVKLESTDLPVKPEPTDVKTEKIEEGEEEEEEEDTQPSILSSRSNSISQRTLTPEEEEKVRAIAAACEAGNREKVVEAAITKDGLICDRVRREAWPFLLGSRNSTNGSLSEKRRDWRDLPPHVDEDQVKLDVNRSFIYYPTNMTPRQLEQRKKQLLELIVEVLRRHPMLGYFQGFHDICQLILLVLGPVLAVPAVEHIALLRIRDFMLPEMAPAIDHLFLLYPLLKAEHPKLCAHISNTQPFFALAATLTLYAHEIQEYSNIARLFDAFLALDPVFPLYLFAQIIISRSTELFSIPEDEPEMLHSILSHLPKPLDLETWITQAIQLLKSRPPESLSYWHCVSYLSVLKTSKKHSSLKEAEILFKKHCRQLEFRKKKKEVLVKLNKNKGTVLFVGVSVLVGVGGVVWGVWGRRMGIAAAWDMPGVAILWGLVKAVRAWA</sequence>
<dbReference type="InterPro" id="IPR045913">
    <property type="entry name" value="TBC20/Gyp8-like"/>
</dbReference>
<keyword evidence="6" id="KW-1185">Reference proteome</keyword>
<feature type="compositionally biased region" description="Basic and acidic residues" evidence="2">
    <location>
        <begin position="28"/>
        <end position="46"/>
    </location>
</feature>
<evidence type="ECO:0000313" key="5">
    <source>
        <dbReference type="EMBL" id="CCX34066.1"/>
    </source>
</evidence>
<dbReference type="GO" id="GO:0006888">
    <property type="term" value="P:endoplasmic reticulum to Golgi vesicle-mediated transport"/>
    <property type="evidence" value="ECO:0007669"/>
    <property type="project" value="TreeGrafter"/>
</dbReference>
<dbReference type="STRING" id="1076935.U4LPH1"/>
<dbReference type="OrthoDB" id="206700at2759"/>
<name>U4LPH1_PYROM</name>
<dbReference type="FunFam" id="1.10.472.80:FF:000060">
    <property type="entry name" value="TBC domain protein, putative"/>
    <property type="match status" value="1"/>
</dbReference>
<dbReference type="GO" id="GO:0005789">
    <property type="term" value="C:endoplasmic reticulum membrane"/>
    <property type="evidence" value="ECO:0007669"/>
    <property type="project" value="TreeGrafter"/>
</dbReference>